<dbReference type="AlphaFoldDB" id="A0AA39LM04"/>
<evidence type="ECO:0000313" key="2">
    <source>
        <dbReference type="EMBL" id="KAK0402153.1"/>
    </source>
</evidence>
<gene>
    <name evidence="2" type="ORF">QR680_016175</name>
</gene>
<dbReference type="Proteomes" id="UP001175271">
    <property type="component" value="Unassembled WGS sequence"/>
</dbReference>
<accession>A0AA39LM04</accession>
<protein>
    <submittedName>
        <fullName evidence="2">Uncharacterized protein</fullName>
    </submittedName>
</protein>
<comment type="caution">
    <text evidence="2">The sequence shown here is derived from an EMBL/GenBank/DDBJ whole genome shotgun (WGS) entry which is preliminary data.</text>
</comment>
<evidence type="ECO:0000313" key="3">
    <source>
        <dbReference type="Proteomes" id="UP001175271"/>
    </source>
</evidence>
<keyword evidence="1" id="KW-0175">Coiled coil</keyword>
<feature type="coiled-coil region" evidence="1">
    <location>
        <begin position="254"/>
        <end position="300"/>
    </location>
</feature>
<dbReference type="EMBL" id="JAUCMV010000004">
    <property type="protein sequence ID" value="KAK0402153.1"/>
    <property type="molecule type" value="Genomic_DNA"/>
</dbReference>
<keyword evidence="3" id="KW-1185">Reference proteome</keyword>
<feature type="coiled-coil region" evidence="1">
    <location>
        <begin position="184"/>
        <end position="218"/>
    </location>
</feature>
<evidence type="ECO:0000256" key="1">
    <source>
        <dbReference type="SAM" id="Coils"/>
    </source>
</evidence>
<organism evidence="2 3">
    <name type="scientific">Steinernema hermaphroditum</name>
    <dbReference type="NCBI Taxonomy" id="289476"/>
    <lineage>
        <taxon>Eukaryota</taxon>
        <taxon>Metazoa</taxon>
        <taxon>Ecdysozoa</taxon>
        <taxon>Nematoda</taxon>
        <taxon>Chromadorea</taxon>
        <taxon>Rhabditida</taxon>
        <taxon>Tylenchina</taxon>
        <taxon>Panagrolaimomorpha</taxon>
        <taxon>Strongyloidoidea</taxon>
        <taxon>Steinernematidae</taxon>
        <taxon>Steinernema</taxon>
    </lineage>
</organism>
<proteinExistence type="predicted"/>
<name>A0AA39LM04_9BILA</name>
<reference evidence="2" key="1">
    <citation type="submission" date="2023-06" db="EMBL/GenBank/DDBJ databases">
        <title>Genomic analysis of the entomopathogenic nematode Steinernema hermaphroditum.</title>
        <authorList>
            <person name="Schwarz E.M."/>
            <person name="Heppert J.K."/>
            <person name="Baniya A."/>
            <person name="Schwartz H.T."/>
            <person name="Tan C.-H."/>
            <person name="Antoshechkin I."/>
            <person name="Sternberg P.W."/>
            <person name="Goodrich-Blair H."/>
            <person name="Dillman A.R."/>
        </authorList>
    </citation>
    <scope>NUCLEOTIDE SEQUENCE</scope>
    <source>
        <strain evidence="2">PS9179</strain>
        <tissue evidence="2">Whole animal</tissue>
    </source>
</reference>
<sequence length="373" mass="43875">MDTSLMTYRAIMSTEKSFQFNMLSIEQTRRAFRSGTQKQKRQAVLDVLEEAVKLGAECVRESTFYDLMRSLSVFSSEGPYNRLEGEVVRRSASFFLTLLPRFAEDCIDSQVYFDLLEDYVSLMDAFLWERVAKNKAERKNRDLTKEIEKIKREDDVPYMLLQQKIYEDAVEGLKAKQEEMSQAHEDNQKQVKVLTLENDRLKETVAKMTRDSEKNREECNGFGDSILNIVEENKQLKKNKTDSAECITNMVKVIVDLKETLKEREAEIEEMKSKKIEKCSFEEEDQLDELLNKIQELIKVNEGPKEKMKDNNEQNVQKQLFEAKLKLKSDELMRCQMEYEKWANEASVKIYNLEEQMKSSQEVRQKERNPSFL</sequence>